<gene>
    <name evidence="2" type="ORF">UV20_C0004G0013</name>
</gene>
<evidence type="ECO:0000256" key="1">
    <source>
        <dbReference type="SAM" id="Phobius"/>
    </source>
</evidence>
<dbReference type="Proteomes" id="UP000034837">
    <property type="component" value="Unassembled WGS sequence"/>
</dbReference>
<evidence type="ECO:0000313" key="2">
    <source>
        <dbReference type="EMBL" id="KKS56917.1"/>
    </source>
</evidence>
<organism evidence="2 3">
    <name type="scientific">Candidatus Magasanikbacteria bacterium GW2011_GWA2_42_32</name>
    <dbReference type="NCBI Taxonomy" id="1619039"/>
    <lineage>
        <taxon>Bacteria</taxon>
        <taxon>Candidatus Magasanikiibacteriota</taxon>
    </lineage>
</organism>
<name>A0A0G1A790_9BACT</name>
<comment type="caution">
    <text evidence="2">The sequence shown here is derived from an EMBL/GenBank/DDBJ whole genome shotgun (WGS) entry which is preliminary data.</text>
</comment>
<reference evidence="2 3" key="1">
    <citation type="journal article" date="2015" name="Nature">
        <title>rRNA introns, odd ribosomes, and small enigmatic genomes across a large radiation of phyla.</title>
        <authorList>
            <person name="Brown C.T."/>
            <person name="Hug L.A."/>
            <person name="Thomas B.C."/>
            <person name="Sharon I."/>
            <person name="Castelle C.J."/>
            <person name="Singh A."/>
            <person name="Wilkins M.J."/>
            <person name="Williams K.H."/>
            <person name="Banfield J.F."/>
        </authorList>
    </citation>
    <scope>NUCLEOTIDE SEQUENCE [LARGE SCALE GENOMIC DNA]</scope>
</reference>
<keyword evidence="1" id="KW-0812">Transmembrane</keyword>
<keyword evidence="1" id="KW-1133">Transmembrane helix</keyword>
<feature type="transmembrane region" description="Helical" evidence="1">
    <location>
        <begin position="31"/>
        <end position="53"/>
    </location>
</feature>
<dbReference type="EMBL" id="LCDO01000004">
    <property type="protein sequence ID" value="KKS56917.1"/>
    <property type="molecule type" value="Genomic_DNA"/>
</dbReference>
<accession>A0A0G1A790</accession>
<keyword evidence="1" id="KW-0472">Membrane</keyword>
<proteinExistence type="predicted"/>
<evidence type="ECO:0000313" key="3">
    <source>
        <dbReference type="Proteomes" id="UP000034837"/>
    </source>
</evidence>
<protein>
    <submittedName>
        <fullName evidence="2">Uncharacterized protein</fullName>
    </submittedName>
</protein>
<sequence length="230" mass="26851">MDESQPIIRDFTPSPIEEPPLKNRRSCLWRAFTLILTLGILAILIFSFISIFYSGPTIKRMAVLPDLFPTDIPLYRFDDRNSIQYQDAKENDTFFNRLSQIPKYIFGPLILKFNPNFSPEQKILHNNIALSNTLKWSEIKIILQPASDSSLDIAEIEWENINEVPRKIKDFYKKNLVSQDYQVKEENKNGGNFYLSFTKEKTSGELFITDDQDKNKTQRITLKVNFSNQK</sequence>
<dbReference type="AlphaFoldDB" id="A0A0G1A790"/>